<dbReference type="Proteomes" id="UP000254701">
    <property type="component" value="Unassembled WGS sequence"/>
</dbReference>
<dbReference type="CDD" id="cd03042">
    <property type="entry name" value="GST_N_Zeta"/>
    <property type="match status" value="1"/>
</dbReference>
<dbReference type="InterPro" id="IPR034333">
    <property type="entry name" value="GST_Zeta_N"/>
</dbReference>
<dbReference type="PROSITE" id="PS50405">
    <property type="entry name" value="GST_CTER"/>
    <property type="match status" value="1"/>
</dbReference>
<name>A0A380WE15_AMIAI</name>
<dbReference type="OrthoDB" id="509852at2"/>
<dbReference type="InterPro" id="IPR010987">
    <property type="entry name" value="Glutathione-S-Trfase_C-like"/>
</dbReference>
<dbReference type="SFLD" id="SFLDG00358">
    <property type="entry name" value="Main_(cytGST)"/>
    <property type="match status" value="1"/>
</dbReference>
<evidence type="ECO:0000313" key="4">
    <source>
        <dbReference type="EMBL" id="SUU87141.1"/>
    </source>
</evidence>
<dbReference type="InterPro" id="IPR005955">
    <property type="entry name" value="GST_Zeta"/>
</dbReference>
<dbReference type="PROSITE" id="PS50404">
    <property type="entry name" value="GST_NTER"/>
    <property type="match status" value="1"/>
</dbReference>
<evidence type="ECO:0000313" key="5">
    <source>
        <dbReference type="Proteomes" id="UP000254701"/>
    </source>
</evidence>
<dbReference type="Pfam" id="PF13409">
    <property type="entry name" value="GST_N_2"/>
    <property type="match status" value="1"/>
</dbReference>
<dbReference type="CDD" id="cd03191">
    <property type="entry name" value="GST_C_Zeta"/>
    <property type="match status" value="1"/>
</dbReference>
<feature type="domain" description="GST C-terminal" evidence="3">
    <location>
        <begin position="86"/>
        <end position="213"/>
    </location>
</feature>
<dbReference type="RefSeq" id="WP_115729690.1">
    <property type="nucleotide sequence ID" value="NZ_BAAAVY010000011.1"/>
</dbReference>
<dbReference type="InterPro" id="IPR004045">
    <property type="entry name" value="Glutathione_S-Trfase_N"/>
</dbReference>
<dbReference type="PANTHER" id="PTHR42673:SF4">
    <property type="entry name" value="MALEYLACETOACETATE ISOMERASE"/>
    <property type="match status" value="1"/>
</dbReference>
<dbReference type="InterPro" id="IPR036249">
    <property type="entry name" value="Thioredoxin-like_sf"/>
</dbReference>
<organism evidence="4 5">
    <name type="scientific">Aminobacter aminovorans</name>
    <name type="common">Chelatobacter heintzii</name>
    <dbReference type="NCBI Taxonomy" id="83263"/>
    <lineage>
        <taxon>Bacteria</taxon>
        <taxon>Pseudomonadati</taxon>
        <taxon>Pseudomonadota</taxon>
        <taxon>Alphaproteobacteria</taxon>
        <taxon>Hyphomicrobiales</taxon>
        <taxon>Phyllobacteriaceae</taxon>
        <taxon>Aminobacter</taxon>
    </lineage>
</organism>
<dbReference type="Gene3D" id="1.20.1050.10">
    <property type="match status" value="1"/>
</dbReference>
<dbReference type="InterPro" id="IPR040079">
    <property type="entry name" value="Glutathione_S-Trfase"/>
</dbReference>
<sequence length="213" mass="23972">MRTLYTFFRSSTSYRLRIALALKGLDYEPRFISLPRMDHRTADYMALNPQGLVPALVEDGQVFAQSLAVLEYLDETHPEPPLLPTDPAGRAYVRGLAQIIGCDIHPLNNVRVLKFLKSRWQMSDDDTNEWYRHWIEEGFRSFEATLRAAARHGRYCLGDTITIADICLVPQVANARRFDCDLTAFPLSVEISGAATALPAFAEAHPSLQADAF</sequence>
<feature type="domain" description="GST N-terminal" evidence="2">
    <location>
        <begin position="1"/>
        <end position="81"/>
    </location>
</feature>
<dbReference type="SFLD" id="SFLDS00019">
    <property type="entry name" value="Glutathione_Transferase_(cytos"/>
    <property type="match status" value="1"/>
</dbReference>
<dbReference type="GO" id="GO:0004364">
    <property type="term" value="F:glutathione transferase activity"/>
    <property type="evidence" value="ECO:0007669"/>
    <property type="project" value="TreeGrafter"/>
</dbReference>
<dbReference type="Gene3D" id="3.40.30.10">
    <property type="entry name" value="Glutaredoxin"/>
    <property type="match status" value="1"/>
</dbReference>
<reference evidence="4 5" key="1">
    <citation type="submission" date="2018-06" db="EMBL/GenBank/DDBJ databases">
        <authorList>
            <consortium name="Pathogen Informatics"/>
            <person name="Doyle S."/>
        </authorList>
    </citation>
    <scope>NUCLEOTIDE SEQUENCE [LARGE SCALE GENOMIC DNA]</scope>
    <source>
        <strain evidence="4 5">NCTC10684</strain>
    </source>
</reference>
<comment type="similarity">
    <text evidence="1">Belongs to the GST superfamily. Zeta family.</text>
</comment>
<dbReference type="PANTHER" id="PTHR42673">
    <property type="entry name" value="MALEYLACETOACETATE ISOMERASE"/>
    <property type="match status" value="1"/>
</dbReference>
<evidence type="ECO:0000256" key="1">
    <source>
        <dbReference type="ARBA" id="ARBA00010007"/>
    </source>
</evidence>
<protein>
    <submittedName>
        <fullName evidence="4">Stringent starvation protein A</fullName>
    </submittedName>
</protein>
<dbReference type="InterPro" id="IPR034330">
    <property type="entry name" value="GST_Zeta_C"/>
</dbReference>
<evidence type="ECO:0000259" key="2">
    <source>
        <dbReference type="PROSITE" id="PS50404"/>
    </source>
</evidence>
<dbReference type="InterPro" id="IPR036282">
    <property type="entry name" value="Glutathione-S-Trfase_C_sf"/>
</dbReference>
<proteinExistence type="inferred from homology"/>
<dbReference type="GO" id="GO:0006559">
    <property type="term" value="P:L-phenylalanine catabolic process"/>
    <property type="evidence" value="ECO:0007669"/>
    <property type="project" value="TreeGrafter"/>
</dbReference>
<dbReference type="EMBL" id="UFSM01000001">
    <property type="protein sequence ID" value="SUU87141.1"/>
    <property type="molecule type" value="Genomic_DNA"/>
</dbReference>
<dbReference type="AlphaFoldDB" id="A0A380WE15"/>
<dbReference type="GO" id="GO:0016034">
    <property type="term" value="F:maleylacetoacetate isomerase activity"/>
    <property type="evidence" value="ECO:0007669"/>
    <property type="project" value="TreeGrafter"/>
</dbReference>
<gene>
    <name evidence="4" type="primary">sspA_1</name>
    <name evidence="4" type="ORF">NCTC10684_00332</name>
</gene>
<evidence type="ECO:0000259" key="3">
    <source>
        <dbReference type="PROSITE" id="PS50405"/>
    </source>
</evidence>
<dbReference type="SUPFAM" id="SSF52833">
    <property type="entry name" value="Thioredoxin-like"/>
    <property type="match status" value="1"/>
</dbReference>
<accession>A0A380WE15</accession>
<dbReference type="SUPFAM" id="SSF47616">
    <property type="entry name" value="GST C-terminal domain-like"/>
    <property type="match status" value="1"/>
</dbReference>
<dbReference type="NCBIfam" id="TIGR01262">
    <property type="entry name" value="maiA"/>
    <property type="match status" value="1"/>
</dbReference>
<dbReference type="Pfam" id="PF13410">
    <property type="entry name" value="GST_C_2"/>
    <property type="match status" value="1"/>
</dbReference>
<dbReference type="GO" id="GO:0005737">
    <property type="term" value="C:cytoplasm"/>
    <property type="evidence" value="ECO:0007669"/>
    <property type="project" value="InterPro"/>
</dbReference>
<dbReference type="GO" id="GO:0006749">
    <property type="term" value="P:glutathione metabolic process"/>
    <property type="evidence" value="ECO:0007669"/>
    <property type="project" value="TreeGrafter"/>
</dbReference>
<dbReference type="FunFam" id="1.20.1050.10:FF:000017">
    <property type="entry name" value="Maleylacetoacetate isomerase"/>
    <property type="match status" value="1"/>
</dbReference>